<dbReference type="FunFam" id="3.40.850.10:FF:000044">
    <property type="entry name" value="p-loop containing nucleoside triphosphate hydrolases superfamily protein"/>
    <property type="match status" value="1"/>
</dbReference>
<evidence type="ECO:0000256" key="3">
    <source>
        <dbReference type="ARBA" id="ARBA00022741"/>
    </source>
</evidence>
<dbReference type="Proteomes" id="UP001314263">
    <property type="component" value="Unassembled WGS sequence"/>
</dbReference>
<feature type="region of interest" description="Disordered" evidence="9">
    <location>
        <begin position="839"/>
        <end position="891"/>
    </location>
</feature>
<dbReference type="PANTHER" id="PTHR47972:SF28">
    <property type="entry name" value="KINESIN-LIKE PROTEIN KLP-3"/>
    <property type="match status" value="1"/>
</dbReference>
<keyword evidence="2" id="KW-0493">Microtubule</keyword>
<feature type="compositionally biased region" description="Polar residues" evidence="9">
    <location>
        <begin position="992"/>
        <end position="1003"/>
    </location>
</feature>
<keyword evidence="3 7" id="KW-0547">Nucleotide-binding</keyword>
<dbReference type="InterPro" id="IPR001752">
    <property type="entry name" value="Kinesin_motor_dom"/>
</dbReference>
<evidence type="ECO:0000313" key="12">
    <source>
        <dbReference type="EMBL" id="CAK0785804.1"/>
    </source>
</evidence>
<dbReference type="SUPFAM" id="SSF52540">
    <property type="entry name" value="P-loop containing nucleoside triphosphate hydrolases"/>
    <property type="match status" value="1"/>
</dbReference>
<dbReference type="GO" id="GO:0007018">
    <property type="term" value="P:microtubule-based movement"/>
    <property type="evidence" value="ECO:0007669"/>
    <property type="project" value="InterPro"/>
</dbReference>
<feature type="compositionally biased region" description="Low complexity" evidence="9">
    <location>
        <begin position="859"/>
        <end position="874"/>
    </location>
</feature>
<feature type="region of interest" description="Disordered" evidence="9">
    <location>
        <begin position="1055"/>
        <end position="1098"/>
    </location>
</feature>
<feature type="binding site" evidence="7">
    <location>
        <begin position="570"/>
        <end position="577"/>
    </location>
    <ligand>
        <name>ATP</name>
        <dbReference type="ChEBI" id="CHEBI:30616"/>
    </ligand>
</feature>
<dbReference type="GO" id="GO:0008017">
    <property type="term" value="F:microtubule binding"/>
    <property type="evidence" value="ECO:0007669"/>
    <property type="project" value="InterPro"/>
</dbReference>
<keyword evidence="13" id="KW-1185">Reference proteome</keyword>
<comment type="caution">
    <text evidence="12">The sequence shown here is derived from an EMBL/GenBank/DDBJ whole genome shotgun (WGS) entry which is preliminary data.</text>
</comment>
<feature type="region of interest" description="Disordered" evidence="9">
    <location>
        <begin position="311"/>
        <end position="333"/>
    </location>
</feature>
<dbReference type="Gene3D" id="3.40.850.10">
    <property type="entry name" value="Kinesin motor domain"/>
    <property type="match status" value="1"/>
</dbReference>
<feature type="coiled-coil region" evidence="8">
    <location>
        <begin position="358"/>
        <end position="392"/>
    </location>
</feature>
<dbReference type="GO" id="GO:0003777">
    <property type="term" value="F:microtubule motor activity"/>
    <property type="evidence" value="ECO:0007669"/>
    <property type="project" value="InterPro"/>
</dbReference>
<evidence type="ECO:0000256" key="6">
    <source>
        <dbReference type="ARBA" id="ARBA00023175"/>
    </source>
</evidence>
<dbReference type="Pfam" id="PF00307">
    <property type="entry name" value="CH"/>
    <property type="match status" value="1"/>
</dbReference>
<feature type="compositionally biased region" description="Polar residues" evidence="9">
    <location>
        <begin position="323"/>
        <end position="333"/>
    </location>
</feature>
<feature type="compositionally biased region" description="Basic and acidic residues" evidence="9">
    <location>
        <begin position="839"/>
        <end position="855"/>
    </location>
</feature>
<sequence>MAEQGLQVSVNEYSDTFREVHTSPDSRNNLAHQHGGKKENFPPVLEVVSPVSGDPLYQLKSPGHIAKLQLARAAAAQQAHRYSMGANPAASNESKAVQAVSRRRAAAEWVESLTGIALPTASDAALRGALRDGLLLCKILNILRPGILPKVWELPKERNVTSEVICINNNVTNFIATLEALDFPRSAIFSLSDLESTGDEDRPRVVECLLTLRRIYEVERNDGKRSPRRPFALSPRSGTPNVSGHPPLRLSQRHSSPFLATPDVNYQAVQQRYFGSAAEQQPGRAGIQVEQANGVTRMMQQCTAMLRDRMGDEAGTPLPANPLRSSQELSSPGTDFSMIAPVFETVLSSLTQEYEKRLLAKDHEIKAAQADARELQKRLDQATAELADTSRLIPAAPAAPQGMADDDRAELEMLRARDAEMEAHFSEQSERMAHSEREAQAQQAVTAQMRAEWEVMKAEVTSMQGMAEKYRATQEENRRLYNEVQDLKGNIRVFCRVRPAGATGDASAGCTEIGEDGELALYNPRSGMRKQFKYDRVFGAGSSQEEVYEDTKALIRSVLDGYNVCIFAYGQTGSGKTHTMAGSDVEDYAGRGINYRALDDLFAINEERQGEAEYVVRVQLLEIYNEQLRDLLDSSRSGRRLEIRNTERSGLNVPEATQVDVSSREEVVRVMEIGARNRAVAETKMNERSSRSHSVLTVIVDGISHITGQRTHGCLHLIDLAGSERVGRSEATGDRLEEAKHINRSLSALGDVMAALAQRNTKHVPFRNSKLTQLLQDSLCGQAKAMMFIHIAPEESSHGESISTLGFGARVSEITLGAAKRNTESGAIFDAKEAVRRAEQEAERSAREATMRYAEESTSAAEQIAALQQQLSAEQDAKESERREREQAEQQVAELKAALAAAQHGAGHLLRAAAPIMTPQVPRPPTSAGLGLDLSSLRLHSSSPTPAPRPQKPRQPSMSPSTLPRVKVKPLNLQQQQLPSRFSPPQEPPSSLRGSLTHRGSTTPRRDSSTGIPRPLTARDYGASAGSSAAANGRSAPSSAAKGRVLTAAQGNILCRGGEVSGGSEMRRAASLSGPNRGASTAKRTPSTASRTSSGRWH</sequence>
<evidence type="ECO:0000256" key="9">
    <source>
        <dbReference type="SAM" id="MobiDB-lite"/>
    </source>
</evidence>
<evidence type="ECO:0000256" key="1">
    <source>
        <dbReference type="ARBA" id="ARBA00010899"/>
    </source>
</evidence>
<evidence type="ECO:0000256" key="5">
    <source>
        <dbReference type="ARBA" id="ARBA00023054"/>
    </source>
</evidence>
<feature type="compositionally biased region" description="Low complexity" evidence="9">
    <location>
        <begin position="1022"/>
        <end position="1041"/>
    </location>
</feature>
<evidence type="ECO:0000256" key="7">
    <source>
        <dbReference type="PROSITE-ProRule" id="PRU00283"/>
    </source>
</evidence>
<dbReference type="SMART" id="SM00129">
    <property type="entry name" value="KISc"/>
    <property type="match status" value="1"/>
</dbReference>
<dbReference type="InterPro" id="IPR027640">
    <property type="entry name" value="Kinesin-like_fam"/>
</dbReference>
<gene>
    <name evidence="12" type="ORF">CVIRNUC_009015</name>
</gene>
<evidence type="ECO:0000313" key="13">
    <source>
        <dbReference type="Proteomes" id="UP001314263"/>
    </source>
</evidence>
<dbReference type="InterPro" id="IPR001715">
    <property type="entry name" value="CH_dom"/>
</dbReference>
<feature type="region of interest" description="Disordered" evidence="9">
    <location>
        <begin position="18"/>
        <end position="38"/>
    </location>
</feature>
<dbReference type="PROSITE" id="PS50067">
    <property type="entry name" value="KINESIN_MOTOR_2"/>
    <property type="match status" value="1"/>
</dbReference>
<dbReference type="EMBL" id="CAUYUE010000013">
    <property type="protein sequence ID" value="CAK0785804.1"/>
    <property type="molecule type" value="Genomic_DNA"/>
</dbReference>
<evidence type="ECO:0000259" key="11">
    <source>
        <dbReference type="PROSITE" id="PS50067"/>
    </source>
</evidence>
<dbReference type="Gene3D" id="1.10.418.10">
    <property type="entry name" value="Calponin-like domain"/>
    <property type="match status" value="1"/>
</dbReference>
<feature type="coiled-coil region" evidence="8">
    <location>
        <begin position="463"/>
        <end position="490"/>
    </location>
</feature>
<evidence type="ECO:0000256" key="8">
    <source>
        <dbReference type="SAM" id="Coils"/>
    </source>
</evidence>
<dbReference type="PROSITE" id="PS50021">
    <property type="entry name" value="CH"/>
    <property type="match status" value="1"/>
</dbReference>
<feature type="region of interest" description="Disordered" evidence="9">
    <location>
        <begin position="221"/>
        <end position="252"/>
    </location>
</feature>
<feature type="region of interest" description="Disordered" evidence="9">
    <location>
        <begin position="937"/>
        <end position="964"/>
    </location>
</feature>
<keyword evidence="6 7" id="KW-0505">Motor protein</keyword>
<keyword evidence="5 8" id="KW-0175">Coiled coil</keyword>
<name>A0AAV1IEM0_9CHLO</name>
<proteinExistence type="inferred from homology"/>
<evidence type="ECO:0000256" key="2">
    <source>
        <dbReference type="ARBA" id="ARBA00022701"/>
    </source>
</evidence>
<dbReference type="SUPFAM" id="SSF47576">
    <property type="entry name" value="Calponin-homology domain, CH-domain"/>
    <property type="match status" value="1"/>
</dbReference>
<dbReference type="SMART" id="SM00033">
    <property type="entry name" value="CH"/>
    <property type="match status" value="1"/>
</dbReference>
<organism evidence="12 13">
    <name type="scientific">Coccomyxa viridis</name>
    <dbReference type="NCBI Taxonomy" id="1274662"/>
    <lineage>
        <taxon>Eukaryota</taxon>
        <taxon>Viridiplantae</taxon>
        <taxon>Chlorophyta</taxon>
        <taxon>core chlorophytes</taxon>
        <taxon>Trebouxiophyceae</taxon>
        <taxon>Trebouxiophyceae incertae sedis</taxon>
        <taxon>Coccomyxaceae</taxon>
        <taxon>Coccomyxa</taxon>
    </lineage>
</organism>
<dbReference type="GO" id="GO:0005874">
    <property type="term" value="C:microtubule"/>
    <property type="evidence" value="ECO:0007669"/>
    <property type="project" value="UniProtKB-KW"/>
</dbReference>
<dbReference type="InterPro" id="IPR036961">
    <property type="entry name" value="Kinesin_motor_dom_sf"/>
</dbReference>
<feature type="compositionally biased region" description="Basic and acidic residues" evidence="9">
    <location>
        <begin position="875"/>
        <end position="888"/>
    </location>
</feature>
<reference evidence="12 13" key="1">
    <citation type="submission" date="2023-10" db="EMBL/GenBank/DDBJ databases">
        <authorList>
            <person name="Maclean D."/>
            <person name="Macfadyen A."/>
        </authorList>
    </citation>
    <scope>NUCLEOTIDE SEQUENCE [LARGE SCALE GENOMIC DNA]</scope>
</reference>
<feature type="region of interest" description="Disordered" evidence="9">
    <location>
        <begin position="976"/>
        <end position="1042"/>
    </location>
</feature>
<protein>
    <submittedName>
        <fullName evidence="12">Uncharacterized protein</fullName>
    </submittedName>
</protein>
<feature type="domain" description="Calponin-homology (CH)" evidence="10">
    <location>
        <begin position="100"/>
        <end position="217"/>
    </location>
</feature>
<dbReference type="GO" id="GO:0005524">
    <property type="term" value="F:ATP binding"/>
    <property type="evidence" value="ECO:0007669"/>
    <property type="project" value="UniProtKB-UniRule"/>
</dbReference>
<evidence type="ECO:0000259" key="10">
    <source>
        <dbReference type="PROSITE" id="PS50021"/>
    </source>
</evidence>
<comment type="similarity">
    <text evidence="1">Belongs to the TRAFAC class myosin-kinesin ATPase superfamily. Kinesin family. KIN-14 subfamily.</text>
</comment>
<dbReference type="PRINTS" id="PR00380">
    <property type="entry name" value="KINESINHEAVY"/>
</dbReference>
<dbReference type="PANTHER" id="PTHR47972">
    <property type="entry name" value="KINESIN-LIKE PROTEIN KLP-3"/>
    <property type="match status" value="1"/>
</dbReference>
<dbReference type="AlphaFoldDB" id="A0AAV1IEM0"/>
<evidence type="ECO:0000256" key="4">
    <source>
        <dbReference type="ARBA" id="ARBA00022840"/>
    </source>
</evidence>
<dbReference type="InterPro" id="IPR036872">
    <property type="entry name" value="CH_dom_sf"/>
</dbReference>
<dbReference type="InterPro" id="IPR027417">
    <property type="entry name" value="P-loop_NTPase"/>
</dbReference>
<dbReference type="Pfam" id="PF00225">
    <property type="entry name" value="Kinesin"/>
    <property type="match status" value="1"/>
</dbReference>
<accession>A0AAV1IEM0</accession>
<feature type="compositionally biased region" description="Polar residues" evidence="9">
    <location>
        <begin position="1078"/>
        <end position="1098"/>
    </location>
</feature>
<feature type="domain" description="Kinesin motor" evidence="11">
    <location>
        <begin position="490"/>
        <end position="814"/>
    </location>
</feature>
<keyword evidence="4 7" id="KW-0067">ATP-binding</keyword>